<dbReference type="SUPFAM" id="SSF54001">
    <property type="entry name" value="Cysteine proteinases"/>
    <property type="match status" value="1"/>
</dbReference>
<keyword evidence="9" id="KW-1185">Reference proteome</keyword>
<dbReference type="InterPro" id="IPR038765">
    <property type="entry name" value="Papain-like_cys_pep_sf"/>
</dbReference>
<sequence>MISPMQDVPRLLASAIPAVAAPGAAAAPAMVDDWFGVAESVARQWTGDGGDSAATSLLRAATGAAEVDGHATGIDAAAAEGLGAIAAAAVDLAMLAAEFLVKCAGSASGAMGAGPAAPLLAMTGMQGHAVETLGEAGGRLARLDAELTAPTSTLESIAGADVDIPAPPMVPAGMTDPAMAGAGAPGTGTAASRFGAGSGRTALPESGTGTASETGAGDGAPTPEARAAVQHALSAVGTPYQWGGNTPGVGLDCSGLTHWAYGQAGVEIPRTAAEQAVGRPVDGSELLPGDLVVWDGHVAMVVGDGQMVEAGDPVHLSPLYWVP</sequence>
<evidence type="ECO:0000256" key="1">
    <source>
        <dbReference type="ARBA" id="ARBA00007074"/>
    </source>
</evidence>
<dbReference type="Proteomes" id="UP001558353">
    <property type="component" value="Unassembled WGS sequence"/>
</dbReference>
<gene>
    <name evidence="8" type="ORF">VVR64_09025</name>
</gene>
<comment type="caution">
    <text evidence="8">The sequence shown here is derived from an EMBL/GenBank/DDBJ whole genome shotgun (WGS) entry which is preliminary data.</text>
</comment>
<evidence type="ECO:0000256" key="6">
    <source>
        <dbReference type="SAM" id="SignalP"/>
    </source>
</evidence>
<dbReference type="EMBL" id="JAYWMA010000009">
    <property type="protein sequence ID" value="MEX3529193.1"/>
    <property type="molecule type" value="Genomic_DNA"/>
</dbReference>
<feature type="signal peptide" evidence="6">
    <location>
        <begin position="1"/>
        <end position="20"/>
    </location>
</feature>
<evidence type="ECO:0000313" key="9">
    <source>
        <dbReference type="Proteomes" id="UP001558353"/>
    </source>
</evidence>
<evidence type="ECO:0000313" key="8">
    <source>
        <dbReference type="EMBL" id="MEX3529193.1"/>
    </source>
</evidence>
<keyword evidence="6" id="KW-0732">Signal</keyword>
<organism evidence="8 9">
    <name type="scientific">Corynebacterium xerosis</name>
    <dbReference type="NCBI Taxonomy" id="1725"/>
    <lineage>
        <taxon>Bacteria</taxon>
        <taxon>Bacillati</taxon>
        <taxon>Actinomycetota</taxon>
        <taxon>Actinomycetes</taxon>
        <taxon>Mycobacteriales</taxon>
        <taxon>Corynebacteriaceae</taxon>
        <taxon>Corynebacterium</taxon>
    </lineage>
</organism>
<keyword evidence="3" id="KW-0378">Hydrolase</keyword>
<dbReference type="PROSITE" id="PS51935">
    <property type="entry name" value="NLPC_P60"/>
    <property type="match status" value="1"/>
</dbReference>
<protein>
    <submittedName>
        <fullName evidence="8">C40 family peptidase</fullName>
    </submittedName>
</protein>
<feature type="compositionally biased region" description="Low complexity" evidence="5">
    <location>
        <begin position="177"/>
        <end position="191"/>
    </location>
</feature>
<dbReference type="InterPro" id="IPR051794">
    <property type="entry name" value="PG_Endopeptidase_C40"/>
</dbReference>
<dbReference type="PANTHER" id="PTHR47359">
    <property type="entry name" value="PEPTIDOGLYCAN DL-ENDOPEPTIDASE CWLO"/>
    <property type="match status" value="1"/>
</dbReference>
<feature type="region of interest" description="Disordered" evidence="5">
    <location>
        <begin position="177"/>
        <end position="223"/>
    </location>
</feature>
<proteinExistence type="inferred from homology"/>
<dbReference type="PANTHER" id="PTHR47359:SF3">
    <property type="entry name" value="NLP_P60 DOMAIN-CONTAINING PROTEIN-RELATED"/>
    <property type="match status" value="1"/>
</dbReference>
<evidence type="ECO:0000256" key="3">
    <source>
        <dbReference type="ARBA" id="ARBA00022801"/>
    </source>
</evidence>
<dbReference type="RefSeq" id="WP_368522719.1">
    <property type="nucleotide sequence ID" value="NZ_JAYWMA010000009.1"/>
</dbReference>
<feature type="chain" id="PRO_5046357756" evidence="6">
    <location>
        <begin position="21"/>
        <end position="323"/>
    </location>
</feature>
<reference evidence="8 9" key="1">
    <citation type="journal article" date="2024" name="Fungal Genet. Biol.">
        <title>The porcine skin microbiome exhibits broad fungal antagonism.</title>
        <authorList>
            <person name="De La Cruz K.F."/>
            <person name="Townsend E.C."/>
            <person name="Alex Cheong J.Z."/>
            <person name="Salamzade R."/>
            <person name="Liu A."/>
            <person name="Sandstrom S."/>
            <person name="Davila E."/>
            <person name="Huang L."/>
            <person name="Xu K.H."/>
            <person name="Wu S.Y."/>
            <person name="Meudt J.J."/>
            <person name="Shanmuganayagam D."/>
            <person name="Gibson A.L.F."/>
            <person name="Kalan L.R."/>
        </authorList>
    </citation>
    <scope>NUCLEOTIDE SEQUENCE [LARGE SCALE GENOMIC DNA]</scope>
    <source>
        <strain evidence="8 9">LK2569</strain>
    </source>
</reference>
<evidence type="ECO:0000256" key="2">
    <source>
        <dbReference type="ARBA" id="ARBA00022670"/>
    </source>
</evidence>
<comment type="similarity">
    <text evidence="1">Belongs to the peptidase C40 family.</text>
</comment>
<evidence type="ECO:0000256" key="4">
    <source>
        <dbReference type="ARBA" id="ARBA00022807"/>
    </source>
</evidence>
<dbReference type="InterPro" id="IPR000064">
    <property type="entry name" value="NLP_P60_dom"/>
</dbReference>
<keyword evidence="4" id="KW-0788">Thiol protease</keyword>
<dbReference type="Gene3D" id="3.90.1720.10">
    <property type="entry name" value="endopeptidase domain like (from Nostoc punctiforme)"/>
    <property type="match status" value="1"/>
</dbReference>
<evidence type="ECO:0000256" key="5">
    <source>
        <dbReference type="SAM" id="MobiDB-lite"/>
    </source>
</evidence>
<keyword evidence="2" id="KW-0645">Protease</keyword>
<evidence type="ECO:0000259" key="7">
    <source>
        <dbReference type="PROSITE" id="PS51935"/>
    </source>
</evidence>
<dbReference type="Pfam" id="PF00877">
    <property type="entry name" value="NLPC_P60"/>
    <property type="match status" value="1"/>
</dbReference>
<name>A0ABV3UWQ1_9CORY</name>
<accession>A0ABV3UWQ1</accession>
<feature type="domain" description="NlpC/P60" evidence="7">
    <location>
        <begin position="222"/>
        <end position="323"/>
    </location>
</feature>
<feature type="compositionally biased region" description="Low complexity" evidence="5">
    <location>
        <begin position="205"/>
        <end position="215"/>
    </location>
</feature>